<name>A0A2W4QRP5_9GAMM</name>
<sequence length="292" mass="33846">MNIDKILKSTFYDELSNISKYYVLLEHESPDSRKNIVSKANKELSNTKSLIASTHMHNAINQLLEFQYVTRFKLPIRGKYYSKSKDYFIDKFDHMLIGCSLKYNRDRYYGGYDSPEMVTYSKVQSFGLKTPAFDDFLEVILPFVLKSKFCEQADFCCMELYGLPLPCASKMTLDGWIKNSSLLDENWSKEYTSQIEIENSRWFKSKKKIQEIQNMSEQQRVATSACIDYIASCYPSISDAANLMLSIQDKHLKLSVNVSDLNDAYKAINEGIKLKNLLLERGIIWDKSLNNF</sequence>
<dbReference type="Proteomes" id="UP000249396">
    <property type="component" value="Unassembled WGS sequence"/>
</dbReference>
<protein>
    <submittedName>
        <fullName evidence="1">Uncharacterized protein</fullName>
    </submittedName>
</protein>
<organism evidence="1 2">
    <name type="scientific">Candidatus Methylumidiphilus alinenensis</name>
    <dbReference type="NCBI Taxonomy" id="2202197"/>
    <lineage>
        <taxon>Bacteria</taxon>
        <taxon>Pseudomonadati</taxon>
        <taxon>Pseudomonadota</taxon>
        <taxon>Gammaproteobacteria</taxon>
        <taxon>Methylococcales</taxon>
        <taxon>Candidatus Methylumidiphilus</taxon>
    </lineage>
</organism>
<evidence type="ECO:0000313" key="1">
    <source>
        <dbReference type="EMBL" id="PZN74293.1"/>
    </source>
</evidence>
<dbReference type="EMBL" id="QJPH01000433">
    <property type="protein sequence ID" value="PZN74293.1"/>
    <property type="molecule type" value="Genomic_DNA"/>
</dbReference>
<gene>
    <name evidence="1" type="ORF">DM484_21665</name>
</gene>
<reference evidence="1 2" key="1">
    <citation type="journal article" date="2018" name="Aquat. Microb. Ecol.">
        <title>Gammaproteobacterial methanotrophs dominate.</title>
        <authorList>
            <person name="Rissanen A.J."/>
            <person name="Saarenheimo J."/>
            <person name="Tiirola M."/>
            <person name="Peura S."/>
            <person name="Aalto S.L."/>
            <person name="Karvinen A."/>
            <person name="Nykanen H."/>
        </authorList>
    </citation>
    <scope>NUCLEOTIDE SEQUENCE [LARGE SCALE GENOMIC DNA]</scope>
    <source>
        <strain evidence="1">AMbin10</strain>
    </source>
</reference>
<accession>A0A2W4QRP5</accession>
<dbReference type="AlphaFoldDB" id="A0A2W4QRP5"/>
<evidence type="ECO:0000313" key="2">
    <source>
        <dbReference type="Proteomes" id="UP000249396"/>
    </source>
</evidence>
<proteinExistence type="predicted"/>
<comment type="caution">
    <text evidence="1">The sequence shown here is derived from an EMBL/GenBank/DDBJ whole genome shotgun (WGS) entry which is preliminary data.</text>
</comment>